<dbReference type="EMBL" id="JAWDGP010003860">
    <property type="protein sequence ID" value="KAK3770236.1"/>
    <property type="molecule type" value="Genomic_DNA"/>
</dbReference>
<feature type="compositionally biased region" description="Basic residues" evidence="1">
    <location>
        <begin position="89"/>
        <end position="112"/>
    </location>
</feature>
<dbReference type="Proteomes" id="UP001283361">
    <property type="component" value="Unassembled WGS sequence"/>
</dbReference>
<evidence type="ECO:0000313" key="2">
    <source>
        <dbReference type="EMBL" id="KAK3770236.1"/>
    </source>
</evidence>
<feature type="compositionally biased region" description="Low complexity" evidence="1">
    <location>
        <begin position="145"/>
        <end position="154"/>
    </location>
</feature>
<reference evidence="2" key="1">
    <citation type="journal article" date="2023" name="G3 (Bethesda)">
        <title>A reference genome for the long-term kleptoplast-retaining sea slug Elysia crispata morphotype clarki.</title>
        <authorList>
            <person name="Eastman K.E."/>
            <person name="Pendleton A.L."/>
            <person name="Shaikh M.A."/>
            <person name="Suttiyut T."/>
            <person name="Ogas R."/>
            <person name="Tomko P."/>
            <person name="Gavelis G."/>
            <person name="Widhalm J.R."/>
            <person name="Wisecaver J.H."/>
        </authorList>
    </citation>
    <scope>NUCLEOTIDE SEQUENCE</scope>
    <source>
        <strain evidence="2">ECLA1</strain>
    </source>
</reference>
<feature type="region of interest" description="Disordered" evidence="1">
    <location>
        <begin position="313"/>
        <end position="421"/>
    </location>
</feature>
<feature type="region of interest" description="Disordered" evidence="1">
    <location>
        <begin position="201"/>
        <end position="235"/>
    </location>
</feature>
<organism evidence="2 3">
    <name type="scientific">Elysia crispata</name>
    <name type="common">lettuce slug</name>
    <dbReference type="NCBI Taxonomy" id="231223"/>
    <lineage>
        <taxon>Eukaryota</taxon>
        <taxon>Metazoa</taxon>
        <taxon>Spiralia</taxon>
        <taxon>Lophotrochozoa</taxon>
        <taxon>Mollusca</taxon>
        <taxon>Gastropoda</taxon>
        <taxon>Heterobranchia</taxon>
        <taxon>Euthyneura</taxon>
        <taxon>Panpulmonata</taxon>
        <taxon>Sacoglossa</taxon>
        <taxon>Placobranchoidea</taxon>
        <taxon>Plakobranchidae</taxon>
        <taxon>Elysia</taxon>
    </lineage>
</organism>
<evidence type="ECO:0000313" key="3">
    <source>
        <dbReference type="Proteomes" id="UP001283361"/>
    </source>
</evidence>
<keyword evidence="3" id="KW-1185">Reference proteome</keyword>
<feature type="compositionally biased region" description="Polar residues" evidence="1">
    <location>
        <begin position="207"/>
        <end position="221"/>
    </location>
</feature>
<feature type="compositionally biased region" description="Low complexity" evidence="1">
    <location>
        <begin position="358"/>
        <end position="367"/>
    </location>
</feature>
<name>A0AAE1DH03_9GAST</name>
<accession>A0AAE1DH03</accession>
<evidence type="ECO:0000256" key="1">
    <source>
        <dbReference type="SAM" id="MobiDB-lite"/>
    </source>
</evidence>
<feature type="compositionally biased region" description="Low complexity" evidence="1">
    <location>
        <begin position="319"/>
        <end position="346"/>
    </location>
</feature>
<comment type="caution">
    <text evidence="2">The sequence shown here is derived from an EMBL/GenBank/DDBJ whole genome shotgun (WGS) entry which is preliminary data.</text>
</comment>
<protein>
    <submittedName>
        <fullName evidence="2">Uncharacterized protein</fullName>
    </submittedName>
</protein>
<gene>
    <name evidence="2" type="ORF">RRG08_016238</name>
</gene>
<dbReference type="AlphaFoldDB" id="A0AAE1DH03"/>
<proteinExistence type="predicted"/>
<feature type="region of interest" description="Disordered" evidence="1">
    <location>
        <begin position="82"/>
        <end position="164"/>
    </location>
</feature>
<sequence>MKFDFNSGSDDELSSNFAIAMPQLVRRRGGVIYPMSSSGRRYSDSDVTSVISTRRVSRESLVEFRDAQFVIVDRDGLPAFALPEPGKRRSDRSKRKKVMKTRKQRQRNKLSRVKPTSGPMFTGEKNKKNHKLSPVKLTSGPMFTGSRFGSFGKSSSRKGSDSSVLSQLSAASMRFFKFRRRRNSPDSESVNSCNVPAAAANDHGINRMSQNSSLTGVSSIQPRPRLEFGPAKPKTDFKIFSSKRSAASNNSRKDVDIEMGVKGGVGEAASPTGRKVGDMLEVVDLEETQLSGTADERDAKPKQTLSKRMQRHLENELQSASNSNRNSRNRAGSVVSRNSSSTQASSSEDEVEKLMWEQMQRQQQRLQHTSASPAIKGTATKQQRVQHLRTVTVETHHQELHHQKQNGELSHGRKNSSATLSNGLPPLHALMADISCGNWGVLLGKSGSSSGSEAGGFSAYNRNIPMGRPSQIVPPTPPPPANPSYFAGGGVGPYPMSAGRDPYMGGAPPQPFMTFSSAEPMMDRTYPYMGKKGYGMGGAYPGFTGMEGYHYGGSAYPPYHYMGQGMHGLGGYPNAGPGYMNNVFAHSYNVGNTGHHVGAPDISLGGARPKARGNWGLWHVPYPPADYREPHQGLGRGRRSYDRRFVRERQKEREMRRPNQAFFNSTFDMDDDEIESISVV</sequence>